<dbReference type="Gene3D" id="2.60.40.1120">
    <property type="entry name" value="Carboxypeptidase-like, regulatory domain"/>
    <property type="match status" value="1"/>
</dbReference>
<dbReference type="Pfam" id="PF00149">
    <property type="entry name" value="Metallophos"/>
    <property type="match status" value="1"/>
</dbReference>
<dbReference type="InterPro" id="IPR013784">
    <property type="entry name" value="Carb-bd-like_fold"/>
</dbReference>
<gene>
    <name evidence="5" type="ORF">ACFQ0E_06865</name>
</gene>
<dbReference type="InterPro" id="IPR004843">
    <property type="entry name" value="Calcineurin-like_PHP"/>
</dbReference>
<evidence type="ECO:0000259" key="4">
    <source>
        <dbReference type="PROSITE" id="PS51829"/>
    </source>
</evidence>
<feature type="chain" id="PRO_5045143019" evidence="3">
    <location>
        <begin position="30"/>
        <end position="754"/>
    </location>
</feature>
<dbReference type="PROSITE" id="PS51829">
    <property type="entry name" value="P_HOMO_B"/>
    <property type="match status" value="1"/>
</dbReference>
<evidence type="ECO:0000313" key="6">
    <source>
        <dbReference type="Proteomes" id="UP001597110"/>
    </source>
</evidence>
<accession>A0ABW2YBP5</accession>
<feature type="domain" description="P/Homo B" evidence="4">
    <location>
        <begin position="637"/>
        <end position="754"/>
    </location>
</feature>
<dbReference type="Pfam" id="PF04151">
    <property type="entry name" value="PPC"/>
    <property type="match status" value="1"/>
</dbReference>
<comment type="caution">
    <text evidence="5">The sequence shown here is derived from an EMBL/GenBank/DDBJ whole genome shotgun (WGS) entry which is preliminary data.</text>
</comment>
<dbReference type="Gene3D" id="2.60.120.260">
    <property type="entry name" value="Galactose-binding domain-like"/>
    <property type="match status" value="1"/>
</dbReference>
<dbReference type="InterPro" id="IPR002884">
    <property type="entry name" value="P_dom"/>
</dbReference>
<keyword evidence="1" id="KW-0645">Protease</keyword>
<dbReference type="SUPFAM" id="SSF56300">
    <property type="entry name" value="Metallo-dependent phosphatases"/>
    <property type="match status" value="1"/>
</dbReference>
<dbReference type="InterPro" id="IPR007280">
    <property type="entry name" value="Peptidase_C_arc/bac"/>
</dbReference>
<dbReference type="PANTHER" id="PTHR45867">
    <property type="entry name" value="PURPLE ACID PHOSPHATASE"/>
    <property type="match status" value="1"/>
</dbReference>
<evidence type="ECO:0000313" key="5">
    <source>
        <dbReference type="EMBL" id="MFD0725323.1"/>
    </source>
</evidence>
<dbReference type="Gene3D" id="3.60.21.10">
    <property type="match status" value="1"/>
</dbReference>
<evidence type="ECO:0000256" key="2">
    <source>
        <dbReference type="ARBA" id="ARBA00022801"/>
    </source>
</evidence>
<feature type="signal peptide" evidence="3">
    <location>
        <begin position="1"/>
        <end position="29"/>
    </location>
</feature>
<dbReference type="InterPro" id="IPR008979">
    <property type="entry name" value="Galactose-bd-like_sf"/>
</dbReference>
<dbReference type="Pfam" id="PF13620">
    <property type="entry name" value="CarboxypepD_reg"/>
    <property type="match status" value="1"/>
</dbReference>
<dbReference type="SUPFAM" id="SSF49785">
    <property type="entry name" value="Galactose-binding domain-like"/>
    <property type="match status" value="1"/>
</dbReference>
<proteinExistence type="predicted"/>
<evidence type="ECO:0000256" key="3">
    <source>
        <dbReference type="SAM" id="SignalP"/>
    </source>
</evidence>
<dbReference type="Pfam" id="PF01483">
    <property type="entry name" value="P_proprotein"/>
    <property type="match status" value="1"/>
</dbReference>
<reference evidence="6" key="1">
    <citation type="journal article" date="2019" name="Int. J. Syst. Evol. Microbiol.">
        <title>The Global Catalogue of Microorganisms (GCM) 10K type strain sequencing project: providing services to taxonomists for standard genome sequencing and annotation.</title>
        <authorList>
            <consortium name="The Broad Institute Genomics Platform"/>
            <consortium name="The Broad Institute Genome Sequencing Center for Infectious Disease"/>
            <person name="Wu L."/>
            <person name="Ma J."/>
        </authorList>
    </citation>
    <scope>NUCLEOTIDE SEQUENCE [LARGE SCALE GENOMIC DNA]</scope>
    <source>
        <strain evidence="6">CCUG 55585</strain>
    </source>
</reference>
<sequence length="754" mass="79891">MIGNTSKWSRTGLLAASILAVLPLLQAGAAERVGQIHERGTRTRALVEDPARSILTAGASSRVCESGAKWLRLDFRSLKLRGYDSLVLRSSGGDRQIFQGAQWNNRSFTTRALRGSCVDIQPYFADRDSAYRLSSVTSGMRALSETSVVVAGAGDLCDSTPADCKATSDLIVNINPEMVFTAGDNAYNDGTLSEYNTRYAPNWGRFKDKTRPTPGNHDYYSTGNWGTGYFDYFNGVGQQAGVAGDRNKGYYSWDVGDWRFVALNTMDGATISSTSEQVTWLKQTLAANPKPCTAAYFHHPLISLGNYTPDAGQKYSYPEVKALYDALYEHQADLVLVGHDHNYQRYIKMNPNLEADPKGFVQVLVGTGGRDFYPVPTANRTNPLLALRPGSTTDRAVSASTYGVLKLTLSSTGYTGEFVRATHAGNGDLGSTSRPENFSGTCNKANTGTTYAISGAVTTSTGAAIPNVRISNGSATVTTNASGQYSFTGLSNGPYTLTPSLSGYTFSPISQSVAINGANVSGRNFTGTAVAAGVLSNGVPVTGLSGAQGTELRYTLQVPAGATNLRFVTSGGSGDADLYVRFGSAPTTSDPLKSESSTNAETITIATAQAGTYHVLVRGYSAFSGASLTGSFTTGSAGVQTYSNNTAVAIPDGSATGIESRIAVSGRTGNAPSTAQVRVNITHAWRGDVRVTLVAPDGTSYPLKAENSSDSADNIYQTYQVNLSAEALNGTWTLRVADLWTPDAGRLDNWSITF</sequence>
<dbReference type="EMBL" id="JBHTIF010000001">
    <property type="protein sequence ID" value="MFD0725323.1"/>
    <property type="molecule type" value="Genomic_DNA"/>
</dbReference>
<keyword evidence="2" id="KW-0378">Hydrolase</keyword>
<keyword evidence="6" id="KW-1185">Reference proteome</keyword>
<dbReference type="InterPro" id="IPR029052">
    <property type="entry name" value="Metallo-depent_PP-like"/>
</dbReference>
<dbReference type="PANTHER" id="PTHR45867:SF3">
    <property type="entry name" value="ACID PHOSPHATASE TYPE 7"/>
    <property type="match status" value="1"/>
</dbReference>
<dbReference type="SUPFAM" id="SSF49452">
    <property type="entry name" value="Starch-binding domain-like"/>
    <property type="match status" value="1"/>
</dbReference>
<evidence type="ECO:0000256" key="1">
    <source>
        <dbReference type="ARBA" id="ARBA00022670"/>
    </source>
</evidence>
<name>A0ABW2YBP5_9GAMM</name>
<dbReference type="Gene3D" id="2.60.120.380">
    <property type="match status" value="1"/>
</dbReference>
<dbReference type="RefSeq" id="WP_386822937.1">
    <property type="nucleotide sequence ID" value="NZ_JBHTIF010000001.1"/>
</dbReference>
<organism evidence="5 6">
    <name type="scientific">Lysobacter brunescens</name>
    <dbReference type="NCBI Taxonomy" id="262323"/>
    <lineage>
        <taxon>Bacteria</taxon>
        <taxon>Pseudomonadati</taxon>
        <taxon>Pseudomonadota</taxon>
        <taxon>Gammaproteobacteria</taxon>
        <taxon>Lysobacterales</taxon>
        <taxon>Lysobacteraceae</taxon>
        <taxon>Lysobacter</taxon>
    </lineage>
</organism>
<protein>
    <submittedName>
        <fullName evidence="5">Proprotein convertase P-domain-containing protein</fullName>
    </submittedName>
</protein>
<dbReference type="Proteomes" id="UP001597110">
    <property type="component" value="Unassembled WGS sequence"/>
</dbReference>
<keyword evidence="3" id="KW-0732">Signal</keyword>